<dbReference type="InterPro" id="IPR025827">
    <property type="entry name" value="Zn_ribbon_recom_dom"/>
</dbReference>
<accession>A0A3P7PT80</accession>
<dbReference type="PROSITE" id="PS51737">
    <property type="entry name" value="RECOMBINASE_DNA_BIND"/>
    <property type="match status" value="1"/>
</dbReference>
<dbReference type="Gene3D" id="3.90.1750.20">
    <property type="entry name" value="Putative Large Serine Recombinase, Chain B, Domain 2"/>
    <property type="match status" value="1"/>
</dbReference>
<feature type="domain" description="Recombinase" evidence="3">
    <location>
        <begin position="184"/>
        <end position="309"/>
    </location>
</feature>
<evidence type="ECO:0000313" key="5">
    <source>
        <dbReference type="Proteomes" id="UP000279029"/>
    </source>
</evidence>
<dbReference type="CDD" id="cd00338">
    <property type="entry name" value="Ser_Recombinase"/>
    <property type="match status" value="1"/>
</dbReference>
<protein>
    <submittedName>
        <fullName evidence="4">Site-specific DNA recombinase</fullName>
    </submittedName>
</protein>
<keyword evidence="1" id="KW-0175">Coiled coil</keyword>
<organism evidence="4 5">
    <name type="scientific">Petrocella atlantisensis</name>
    <dbReference type="NCBI Taxonomy" id="2173034"/>
    <lineage>
        <taxon>Bacteria</taxon>
        <taxon>Bacillati</taxon>
        <taxon>Bacillota</taxon>
        <taxon>Clostridia</taxon>
        <taxon>Lachnospirales</taxon>
        <taxon>Vallitaleaceae</taxon>
        <taxon>Petrocella</taxon>
    </lineage>
</organism>
<dbReference type="PANTHER" id="PTHR30461:SF23">
    <property type="entry name" value="DNA RECOMBINASE-RELATED"/>
    <property type="match status" value="1"/>
</dbReference>
<dbReference type="PANTHER" id="PTHR30461">
    <property type="entry name" value="DNA-INVERTASE FROM LAMBDOID PROPHAGE"/>
    <property type="match status" value="1"/>
</dbReference>
<dbReference type="SUPFAM" id="SSF53041">
    <property type="entry name" value="Resolvase-like"/>
    <property type="match status" value="1"/>
</dbReference>
<dbReference type="Proteomes" id="UP000279029">
    <property type="component" value="Chromosome"/>
</dbReference>
<keyword evidence="5" id="KW-1185">Reference proteome</keyword>
<reference evidence="4 5" key="1">
    <citation type="submission" date="2018-09" db="EMBL/GenBank/DDBJ databases">
        <authorList>
            <person name="Postec A."/>
        </authorList>
    </citation>
    <scope>NUCLEOTIDE SEQUENCE [LARGE SCALE GENOMIC DNA]</scope>
    <source>
        <strain evidence="4">70B-A</strain>
    </source>
</reference>
<dbReference type="RefSeq" id="WP_172596136.1">
    <property type="nucleotide sequence ID" value="NZ_LR130778.1"/>
</dbReference>
<dbReference type="InterPro" id="IPR050639">
    <property type="entry name" value="SSR_resolvase"/>
</dbReference>
<dbReference type="AlphaFoldDB" id="A0A3P7PT80"/>
<evidence type="ECO:0000259" key="2">
    <source>
        <dbReference type="PROSITE" id="PS51736"/>
    </source>
</evidence>
<evidence type="ECO:0000313" key="4">
    <source>
        <dbReference type="EMBL" id="VDN47247.1"/>
    </source>
</evidence>
<dbReference type="Pfam" id="PF00239">
    <property type="entry name" value="Resolvase"/>
    <property type="match status" value="1"/>
</dbReference>
<dbReference type="InterPro" id="IPR006119">
    <property type="entry name" value="Resolv_N"/>
</dbReference>
<evidence type="ECO:0000256" key="1">
    <source>
        <dbReference type="SAM" id="Coils"/>
    </source>
</evidence>
<name>A0A3P7PT80_9FIRM</name>
<dbReference type="SMART" id="SM00857">
    <property type="entry name" value="Resolvase"/>
    <property type="match status" value="1"/>
</dbReference>
<proteinExistence type="predicted"/>
<dbReference type="Pfam" id="PF13408">
    <property type="entry name" value="Zn_ribbon_recom"/>
    <property type="match status" value="1"/>
</dbReference>
<dbReference type="Gene3D" id="3.40.50.1390">
    <property type="entry name" value="Resolvase, N-terminal catalytic domain"/>
    <property type="match status" value="1"/>
</dbReference>
<dbReference type="Pfam" id="PF07508">
    <property type="entry name" value="Recombinase"/>
    <property type="match status" value="1"/>
</dbReference>
<dbReference type="InterPro" id="IPR036162">
    <property type="entry name" value="Resolvase-like_N_sf"/>
</dbReference>
<feature type="coiled-coil region" evidence="1">
    <location>
        <begin position="410"/>
        <end position="437"/>
    </location>
</feature>
<dbReference type="EMBL" id="LR130778">
    <property type="protein sequence ID" value="VDN47247.1"/>
    <property type="molecule type" value="Genomic_DNA"/>
</dbReference>
<dbReference type="InterPro" id="IPR038109">
    <property type="entry name" value="DNA_bind_recomb_sf"/>
</dbReference>
<dbReference type="GO" id="GO:0000150">
    <property type="term" value="F:DNA strand exchange activity"/>
    <property type="evidence" value="ECO:0007669"/>
    <property type="project" value="InterPro"/>
</dbReference>
<evidence type="ECO:0000259" key="3">
    <source>
        <dbReference type="PROSITE" id="PS51737"/>
    </source>
</evidence>
<dbReference type="KEGG" id="cbar:PATL70BA_1364"/>
<feature type="domain" description="Resolvase/invertase-type recombinase catalytic" evidence="2">
    <location>
        <begin position="26"/>
        <end position="174"/>
    </location>
</feature>
<dbReference type="GO" id="GO:0003677">
    <property type="term" value="F:DNA binding"/>
    <property type="evidence" value="ECO:0007669"/>
    <property type="project" value="InterPro"/>
</dbReference>
<sequence length="614" mass="70851">MSNIQIIEADKKRARRYSSVLNDNKRVAAYCRVSTDSEEQQSSYHSQVLHYKEMIKSKPDWELADIYADEGISGTGTKNRIEFQRMINDAMTGKIDMIITKSISRFARNTLDTLNYVRTLKEKNVAVVFEKENINTLTMNGEMLLVILSSLAQQESESISANVTMGFKMKMKRGELIGYNGCLGYDYNKEDKTIKVNEKEAEIVRYIFRRYIEGAGGKVIANELGNLGYKTQKGLSRWRDSTILGILKNEKYKGDLLLGKTFTTDPISHKRLKNLGERDQFYVSNNHEPIITDEMFERAKEIRQKRSRVHGSKTINERFSRKYPFSSICTCAYCGSILMRRQWNSGTKHEKYTWQCMNSIKNGRKACSHSKAIAETDLEDAFVQGYNMLTDLNKEVITEFVTNIEQALDIPSLKEEYEKLSDQIAKIEDKIQKLIDLRLEDNIDLESYTKKHAKFMKEQEGLVEQKRTIKYTLDSEESISMRIRNFKHAFNKNETLEGFDRLILDAIIEKVVVGAVDNKGKAMPKVLTFVLKSGLEVDDDVLSSLRVNLDGIEEVKVVLDGEAETDLFGDSLDRKEPLVLLGFKYYTKYFTFNKRDDDFVEKKMKDYINVRFAI</sequence>
<dbReference type="PROSITE" id="PS51736">
    <property type="entry name" value="RECOMBINASES_3"/>
    <property type="match status" value="1"/>
</dbReference>
<dbReference type="InterPro" id="IPR011109">
    <property type="entry name" value="DNA_bind_recombinase_dom"/>
</dbReference>
<gene>
    <name evidence="4" type="ORF">PATL70BA_1364</name>
</gene>